<feature type="transmembrane region" description="Helical" evidence="2">
    <location>
        <begin position="1198"/>
        <end position="1218"/>
    </location>
</feature>
<feature type="domain" description="Arabinofuranosyltransferase D third carbohydrate binding module" evidence="4">
    <location>
        <begin position="912"/>
        <end position="1011"/>
    </location>
</feature>
<comment type="caution">
    <text evidence="5">The sequence shown here is derived from an EMBL/GenBank/DDBJ whole genome shotgun (WGS) entry which is preliminary data.</text>
</comment>
<feature type="transmembrane region" description="Helical" evidence="2">
    <location>
        <begin position="71"/>
        <end position="91"/>
    </location>
</feature>
<keyword evidence="2" id="KW-1133">Transmembrane helix</keyword>
<feature type="transmembrane region" description="Helical" evidence="2">
    <location>
        <begin position="1298"/>
        <end position="1319"/>
    </location>
</feature>
<dbReference type="InterPro" id="IPR056997">
    <property type="entry name" value="CBM_AftD"/>
</dbReference>
<feature type="region of interest" description="Disordered" evidence="1">
    <location>
        <begin position="1327"/>
        <end position="1372"/>
    </location>
</feature>
<dbReference type="EMBL" id="JAFFZE010000006">
    <property type="protein sequence ID" value="MCT2582771.1"/>
    <property type="molecule type" value="Genomic_DNA"/>
</dbReference>
<evidence type="ECO:0000313" key="6">
    <source>
        <dbReference type="Proteomes" id="UP001156441"/>
    </source>
</evidence>
<accession>A0ABT2J4I2</accession>
<dbReference type="SUPFAM" id="SSF49785">
    <property type="entry name" value="Galactose-binding domain-like"/>
    <property type="match status" value="2"/>
</dbReference>
<dbReference type="Gene3D" id="2.60.120.260">
    <property type="entry name" value="Galactose-binding domain-like"/>
    <property type="match status" value="1"/>
</dbReference>
<evidence type="ECO:0000259" key="4">
    <source>
        <dbReference type="Pfam" id="PF24607"/>
    </source>
</evidence>
<feature type="transmembrane region" description="Helical" evidence="2">
    <location>
        <begin position="320"/>
        <end position="338"/>
    </location>
</feature>
<feature type="transmembrane region" description="Helical" evidence="2">
    <location>
        <begin position="1272"/>
        <end position="1291"/>
    </location>
</feature>
<keyword evidence="2" id="KW-0812">Transmembrane</keyword>
<feature type="transmembrane region" description="Helical" evidence="2">
    <location>
        <begin position="98"/>
        <end position="118"/>
    </location>
</feature>
<feature type="transmembrane region" description="Helical" evidence="2">
    <location>
        <begin position="368"/>
        <end position="387"/>
    </location>
</feature>
<feature type="transmembrane region" description="Helical" evidence="2">
    <location>
        <begin position="399"/>
        <end position="419"/>
    </location>
</feature>
<reference evidence="5 6" key="1">
    <citation type="submission" date="2021-02" db="EMBL/GenBank/DDBJ databases">
        <title>Actinophytocola xerophila sp. nov., isolated from soil of cotton cropping field.</title>
        <authorList>
            <person name="Huang R."/>
            <person name="Chen X."/>
            <person name="Ge X."/>
            <person name="Liu W."/>
        </authorList>
    </citation>
    <scope>NUCLEOTIDE SEQUENCE [LARGE SCALE GENOMIC DNA]</scope>
    <source>
        <strain evidence="5 6">S1-96</strain>
    </source>
</reference>
<feature type="domain" description="Alpha-(1-&gt;3)-arabinofuranosyltransferase N-terminal GT-C" evidence="3">
    <location>
        <begin position="23"/>
        <end position="667"/>
    </location>
</feature>
<feature type="domain" description="Arabinofuranosyltransferase D third carbohydrate binding module" evidence="4">
    <location>
        <begin position="697"/>
        <end position="825"/>
    </location>
</feature>
<evidence type="ECO:0000313" key="5">
    <source>
        <dbReference type="EMBL" id="MCT2582771.1"/>
    </source>
</evidence>
<feature type="transmembrane region" description="Helical" evidence="2">
    <location>
        <begin position="296"/>
        <end position="313"/>
    </location>
</feature>
<dbReference type="InterPro" id="IPR021798">
    <property type="entry name" value="AftD_N"/>
</dbReference>
<feature type="transmembrane region" description="Helical" evidence="2">
    <location>
        <begin position="1238"/>
        <end position="1266"/>
    </location>
</feature>
<sequence>MLTTDGRVGRLLRNPAAWVMLGLTLLSFLQLPGRTTFDTKLDLAVDPVAFLGRALHLWNPEATGGELQNQAYGYLFPMGPFFAVGQLLGLPPWVTQRLWCALLLCLAFAGMLALARALRVGTEPTRFVGALAYTLAPRMLTEIGPLSAEMLPAVALPWVLLPLVLAGRIGSPRRAAGLSALAVFGMGGVNGAMVVMALVLPVLWLATRRWTAAHVRLVAWWCASVLAVCLWWILPLLLLGEYSLPFLDYIESATNTTAPMSLWEVLRGTNQWVAYVVAGTPWWPSGFLLIDNPVLMLATGLVAAVGLYGLVLARLPERRFLVIGVVTGLVLLTVGYVGTLDGPLSSTVRALLDGPLAPLRNVHKFEPVLRLPLMLAFTHALAGRLPGMARGTSALRATRARLTAGVLLVAVLAAPAWLLTLRPGPGWSEVPDHWRSAMSWVAERDAHARTLLLPASGFGDYTWGRTVDEPAQALARSAWAVRSQIPLGSEGNTRLMDAVEEALTNGRGSPALAEFLARGGYRFLLVRNDLDQRGADAPDPAALRAGLAGSPGLERVATFGEDVRLDGVGAVPSLEVFEVDAAVPRATVVSTSDVPTVSGGPESLLPLLESGMLDAGTPTVLAGDGGTDSSTWLVTDGLRYRERNVGRVRDNLSHTLTAGAEPRQQRPSTDVLPFRGREHQTVAALRGIRDVRASTSVAYADAVNASDPSGLPFAAVDGDPRTAWRSSSFTGPDGQWLEVELDTPLPVAEVTMRIVDDLRVGWPVTRIRVTTDTGSVEHDVAAGGGEQRFTTTPGLTSTIRVTVLGVAAGRQNGNVGIAELSVPGVRPSRALRVPADATPGPERATGFAFTRGPVPRYACVAGRCAAERARVGEEPSGVHRLFRTTSAANYRLAGTVLPAVGGSVPVTLDGMTVSGSSQVAGDPAAGPLAAVDGDPDTTWIADGTDLRPTLRLTWDRPVAIDGLHMSTSDTSGGARPTDLVVRVPQGEQTVPVTPDGVARFSLTTAELELTVVGVEDRPGAPAGISELTFPGVDPPAPPTRFEVPCGSGPTVELDGFRYQTSVSGSLADYLAHRPLPLSTCRDLEGGVDLPAGGHELRTAASEHFVVQDARLIPSTPDTSAEHRSHTVTGWDVTEREITVGEGPAAVLAVPENANDGWVASMDGRPLERIRVDGWQQAWLVPAGAGGTVTLEFTPDARYRGALAAGGVTAVLLAGSVLVPARRRRPVDVRPGGRRWVPVALVGLLAVLGGMLPVVLLIACLLLRLLWPPAPRWLVLGGAVAATATAVTGRLLEHGQAWAYGWVAQGALLLASAAVVSVLVDWFDPSPGPELDQGAGGHQQPGGHDRGRDDVGQPVVEPEGDQQDLRRDRAPDE</sequence>
<name>A0ABT2J4I2_9PSEU</name>
<feature type="compositionally biased region" description="Basic and acidic residues" evidence="1">
    <location>
        <begin position="1362"/>
        <end position="1372"/>
    </location>
</feature>
<organism evidence="5 6">
    <name type="scientific">Actinophytocola gossypii</name>
    <dbReference type="NCBI Taxonomy" id="2812003"/>
    <lineage>
        <taxon>Bacteria</taxon>
        <taxon>Bacillati</taxon>
        <taxon>Actinomycetota</taxon>
        <taxon>Actinomycetes</taxon>
        <taxon>Pseudonocardiales</taxon>
        <taxon>Pseudonocardiaceae</taxon>
    </lineage>
</organism>
<proteinExistence type="predicted"/>
<feature type="transmembrane region" description="Helical" evidence="2">
    <location>
        <begin position="181"/>
        <end position="206"/>
    </location>
</feature>
<feature type="transmembrane region" description="Helical" evidence="2">
    <location>
        <begin position="150"/>
        <end position="169"/>
    </location>
</feature>
<keyword evidence="6" id="KW-1185">Reference proteome</keyword>
<protein>
    <submittedName>
        <fullName evidence="5">DUF3367 domain-containing protein</fullName>
    </submittedName>
</protein>
<dbReference type="InterPro" id="IPR008979">
    <property type="entry name" value="Galactose-bd-like_sf"/>
</dbReference>
<evidence type="ECO:0000256" key="1">
    <source>
        <dbReference type="SAM" id="MobiDB-lite"/>
    </source>
</evidence>
<dbReference type="Pfam" id="PF11847">
    <property type="entry name" value="GT-C_AftD"/>
    <property type="match status" value="1"/>
</dbReference>
<keyword evidence="2" id="KW-0472">Membrane</keyword>
<dbReference type="Pfam" id="PF24607">
    <property type="entry name" value="CBM_AftD"/>
    <property type="match status" value="2"/>
</dbReference>
<gene>
    <name evidence="5" type="ORF">JT362_06520</name>
</gene>
<feature type="transmembrane region" description="Helical" evidence="2">
    <location>
        <begin position="218"/>
        <end position="239"/>
    </location>
</feature>
<dbReference type="Proteomes" id="UP001156441">
    <property type="component" value="Unassembled WGS sequence"/>
</dbReference>
<evidence type="ECO:0000259" key="3">
    <source>
        <dbReference type="Pfam" id="PF11847"/>
    </source>
</evidence>
<evidence type="ECO:0000256" key="2">
    <source>
        <dbReference type="SAM" id="Phobius"/>
    </source>
</evidence>